<dbReference type="GO" id="GO:0005524">
    <property type="term" value="F:ATP binding"/>
    <property type="evidence" value="ECO:0007669"/>
    <property type="project" value="UniProtKB-UniRule"/>
</dbReference>
<evidence type="ECO:0000256" key="6">
    <source>
        <dbReference type="ARBA" id="ARBA00034617"/>
    </source>
</evidence>
<keyword evidence="2 10" id="KW-0378">Hydrolase</keyword>
<dbReference type="AlphaFoldDB" id="A0A370DXB3"/>
<evidence type="ECO:0000256" key="10">
    <source>
        <dbReference type="PROSITE-ProRule" id="PRU00560"/>
    </source>
</evidence>
<sequence>MRVLSNIDPTDEQLKLASITRLGIEVIRGAAGSGKTTTALLRLRAMIATCRSRLERSGEVRPVRALVLTFNRTLRGYVQELAKQQAQTAPVDLQISTFAKWAKDSLSTALGARIEITNNGVDRRKIAQLGVGLPLPPEYLIEEVEYAMSRFMPGDLEAYLEIERTGRGISPRVDRGLREILIQNVMRPYQDWIDKKNLWNWNDLAVSMASKLRDRPYDIIVVDEAQDFSANQLRAIRCHLAKDHFVTFVLDTTQRIYARGYTWTEAGFSVRPENVHRLKDNFRNTRQIARFAAGMLSDLPADADASLPNEASCRRDGPLPAVLVGRFKRQLDWTLDYIEEDVDLAEQSVAFLHPKGGGWFDAVRHGLTERSMAFEEISKRSEWPSGKENIALSTLHSAKGLEFDHVVIIGLDRDITDRDYGEDDDRMVTLRRLLAMAIGRAKHSVILGYKPESASRLVEYLDEDSFKEIEL</sequence>
<dbReference type="PANTHER" id="PTHR11070:SF2">
    <property type="entry name" value="ATP-DEPENDENT DNA HELICASE SRS2"/>
    <property type="match status" value="1"/>
</dbReference>
<evidence type="ECO:0000256" key="3">
    <source>
        <dbReference type="ARBA" id="ARBA00022806"/>
    </source>
</evidence>
<dbReference type="GO" id="GO:0003677">
    <property type="term" value="F:DNA binding"/>
    <property type="evidence" value="ECO:0007669"/>
    <property type="project" value="InterPro"/>
</dbReference>
<comment type="catalytic activity">
    <reaction evidence="6">
        <text>Couples ATP hydrolysis with the unwinding of duplex DNA by translocating in the 3'-5' direction.</text>
        <dbReference type="EC" id="5.6.2.4"/>
    </reaction>
</comment>
<keyword evidence="4 10" id="KW-0067">ATP-binding</keyword>
<dbReference type="EC" id="5.6.2.4" evidence="7"/>
<evidence type="ECO:0000259" key="11">
    <source>
        <dbReference type="PROSITE" id="PS51198"/>
    </source>
</evidence>
<dbReference type="GO" id="GO:0043138">
    <property type="term" value="F:3'-5' DNA helicase activity"/>
    <property type="evidence" value="ECO:0007669"/>
    <property type="project" value="UniProtKB-EC"/>
</dbReference>
<keyword evidence="1 10" id="KW-0547">Nucleotide-binding</keyword>
<dbReference type="InterPro" id="IPR014016">
    <property type="entry name" value="UvrD-like_ATP-bd"/>
</dbReference>
<dbReference type="Pfam" id="PF00580">
    <property type="entry name" value="UvrD-helicase"/>
    <property type="match status" value="1"/>
</dbReference>
<dbReference type="GO" id="GO:0016887">
    <property type="term" value="F:ATP hydrolysis activity"/>
    <property type="evidence" value="ECO:0007669"/>
    <property type="project" value="RHEA"/>
</dbReference>
<dbReference type="PROSITE" id="PS51198">
    <property type="entry name" value="UVRD_HELICASE_ATP_BIND"/>
    <property type="match status" value="1"/>
</dbReference>
<evidence type="ECO:0000256" key="8">
    <source>
        <dbReference type="ARBA" id="ARBA00034923"/>
    </source>
</evidence>
<evidence type="ECO:0000313" key="13">
    <source>
        <dbReference type="Proteomes" id="UP000255508"/>
    </source>
</evidence>
<dbReference type="InterPro" id="IPR014017">
    <property type="entry name" value="DNA_helicase_UvrD-like_C"/>
</dbReference>
<dbReference type="Proteomes" id="UP000255508">
    <property type="component" value="Unassembled WGS sequence"/>
</dbReference>
<evidence type="ECO:0000256" key="4">
    <source>
        <dbReference type="ARBA" id="ARBA00022840"/>
    </source>
</evidence>
<evidence type="ECO:0000256" key="1">
    <source>
        <dbReference type="ARBA" id="ARBA00022741"/>
    </source>
</evidence>
<evidence type="ECO:0000256" key="2">
    <source>
        <dbReference type="ARBA" id="ARBA00022801"/>
    </source>
</evidence>
<keyword evidence="5" id="KW-0413">Isomerase</keyword>
<feature type="binding site" evidence="10">
    <location>
        <begin position="29"/>
        <end position="36"/>
    </location>
    <ligand>
        <name>ATP</name>
        <dbReference type="ChEBI" id="CHEBI:30616"/>
    </ligand>
</feature>
<accession>A0A370DXB3</accession>
<evidence type="ECO:0000256" key="9">
    <source>
        <dbReference type="ARBA" id="ARBA00048988"/>
    </source>
</evidence>
<name>A0A370DXB3_9GAMM</name>
<evidence type="ECO:0000256" key="5">
    <source>
        <dbReference type="ARBA" id="ARBA00023235"/>
    </source>
</evidence>
<reference evidence="12 13" key="1">
    <citation type="journal article" date="2018" name="ISME J.">
        <title>Endosymbiont genomes yield clues of tubeworm success.</title>
        <authorList>
            <person name="Li Y."/>
            <person name="Liles M.R."/>
            <person name="Halanych K.M."/>
        </authorList>
    </citation>
    <scope>NUCLEOTIDE SEQUENCE [LARGE SCALE GENOMIC DNA]</scope>
    <source>
        <strain evidence="12">A1422</strain>
    </source>
</reference>
<dbReference type="Pfam" id="PF13361">
    <property type="entry name" value="UvrD_C"/>
    <property type="match status" value="1"/>
</dbReference>
<dbReference type="GO" id="GO:0000725">
    <property type="term" value="P:recombinational repair"/>
    <property type="evidence" value="ECO:0007669"/>
    <property type="project" value="TreeGrafter"/>
</dbReference>
<feature type="domain" description="UvrD-like helicase ATP-binding" evidence="11">
    <location>
        <begin position="8"/>
        <end position="285"/>
    </location>
</feature>
<gene>
    <name evidence="12" type="ORF">DIZ79_10305</name>
</gene>
<protein>
    <recommendedName>
        <fullName evidence="7">DNA 3'-5' helicase</fullName>
        <ecNumber evidence="7">5.6.2.4</ecNumber>
    </recommendedName>
    <alternativeName>
        <fullName evidence="8">DNA 3'-5' helicase II</fullName>
    </alternativeName>
</protein>
<comment type="caution">
    <text evidence="12">The sequence shown here is derived from an EMBL/GenBank/DDBJ whole genome shotgun (WGS) entry which is preliminary data.</text>
</comment>
<evidence type="ECO:0000313" key="12">
    <source>
        <dbReference type="EMBL" id="RDH90011.1"/>
    </source>
</evidence>
<dbReference type="InterPro" id="IPR027417">
    <property type="entry name" value="P-loop_NTPase"/>
</dbReference>
<dbReference type="Gene3D" id="3.40.50.300">
    <property type="entry name" value="P-loop containing nucleotide triphosphate hydrolases"/>
    <property type="match status" value="2"/>
</dbReference>
<proteinExistence type="predicted"/>
<keyword evidence="3 10" id="KW-0347">Helicase</keyword>
<comment type="catalytic activity">
    <reaction evidence="9">
        <text>ATP + H2O = ADP + phosphate + H(+)</text>
        <dbReference type="Rhea" id="RHEA:13065"/>
        <dbReference type="ChEBI" id="CHEBI:15377"/>
        <dbReference type="ChEBI" id="CHEBI:15378"/>
        <dbReference type="ChEBI" id="CHEBI:30616"/>
        <dbReference type="ChEBI" id="CHEBI:43474"/>
        <dbReference type="ChEBI" id="CHEBI:456216"/>
        <dbReference type="EC" id="5.6.2.4"/>
    </reaction>
</comment>
<dbReference type="PANTHER" id="PTHR11070">
    <property type="entry name" value="UVRD / RECB / PCRA DNA HELICASE FAMILY MEMBER"/>
    <property type="match status" value="1"/>
</dbReference>
<organism evidence="12 13">
    <name type="scientific">endosymbiont of Lamellibrachia luymesi</name>
    <dbReference type="NCBI Taxonomy" id="2200907"/>
    <lineage>
        <taxon>Bacteria</taxon>
        <taxon>Pseudomonadati</taxon>
        <taxon>Pseudomonadota</taxon>
        <taxon>Gammaproteobacteria</taxon>
        <taxon>sulfur-oxidizing symbionts</taxon>
    </lineage>
</organism>
<dbReference type="EMBL" id="QFXD01000184">
    <property type="protein sequence ID" value="RDH90011.1"/>
    <property type="molecule type" value="Genomic_DNA"/>
</dbReference>
<dbReference type="InterPro" id="IPR000212">
    <property type="entry name" value="DNA_helicase_UvrD/REP"/>
</dbReference>
<evidence type="ECO:0000256" key="7">
    <source>
        <dbReference type="ARBA" id="ARBA00034808"/>
    </source>
</evidence>
<dbReference type="SUPFAM" id="SSF52540">
    <property type="entry name" value="P-loop containing nucleoside triphosphate hydrolases"/>
    <property type="match status" value="1"/>
</dbReference>